<name>A0A095AZH9_9PROT</name>
<reference evidence="1 2" key="1">
    <citation type="submission" date="2014-06" db="EMBL/GenBank/DDBJ databases">
        <title>Functional and comparative genomic analyses of the Drosophila gut microbiota identify candidate symbiosis factors.</title>
        <authorList>
            <person name="Newell P.D."/>
            <person name="Chaston J.M."/>
            <person name="Douglas A.E."/>
        </authorList>
    </citation>
    <scope>NUCLEOTIDE SEQUENCE [LARGE SCALE GENOMIC DNA]</scope>
    <source>
        <strain evidence="1 2">DmCS_006</strain>
    </source>
</reference>
<organism evidence="1 2">
    <name type="scientific">Acetobacter tropicalis</name>
    <dbReference type="NCBI Taxonomy" id="104102"/>
    <lineage>
        <taxon>Bacteria</taxon>
        <taxon>Pseudomonadati</taxon>
        <taxon>Pseudomonadota</taxon>
        <taxon>Alphaproteobacteria</taxon>
        <taxon>Acetobacterales</taxon>
        <taxon>Acetobacteraceae</taxon>
        <taxon>Acetobacter</taxon>
    </lineage>
</organism>
<dbReference type="EMBL" id="JOKM01000086">
    <property type="protein sequence ID" value="KGB22163.1"/>
    <property type="molecule type" value="Genomic_DNA"/>
</dbReference>
<dbReference type="Proteomes" id="UP000029448">
    <property type="component" value="Unassembled WGS sequence"/>
</dbReference>
<protein>
    <submittedName>
        <fullName evidence="1">Uncharacterized protein</fullName>
    </submittedName>
</protein>
<comment type="caution">
    <text evidence="1">The sequence shown here is derived from an EMBL/GenBank/DDBJ whole genome shotgun (WGS) entry which is preliminary data.</text>
</comment>
<keyword evidence="2" id="KW-1185">Reference proteome</keyword>
<dbReference type="STRING" id="104102.AtDm6_2565"/>
<sequence length="52" mass="5772">MMKEEYRSVSAGSHFMATDEKLAIKYGFTAGVYAGKDSLNSVIFHPSMLLLK</sequence>
<dbReference type="AlphaFoldDB" id="A0A095AZH9"/>
<evidence type="ECO:0000313" key="1">
    <source>
        <dbReference type="EMBL" id="KGB22163.1"/>
    </source>
</evidence>
<gene>
    <name evidence="1" type="ORF">AtDm6_2565</name>
</gene>
<proteinExistence type="predicted"/>
<accession>A0A095AZH9</accession>
<evidence type="ECO:0000313" key="2">
    <source>
        <dbReference type="Proteomes" id="UP000029448"/>
    </source>
</evidence>
<dbReference type="PATRIC" id="fig|104102.7.peg.2534"/>